<reference evidence="1 2" key="1">
    <citation type="submission" date="2024-08" db="EMBL/GenBank/DDBJ databases">
        <title>Halobellus sp. MBLA0158 whole genome sequence.</title>
        <authorList>
            <person name="Hwang C.Y."/>
            <person name="Cho E.-S."/>
            <person name="Seo M.-J."/>
        </authorList>
    </citation>
    <scope>NUCLEOTIDE SEQUENCE [LARGE SCALE GENOMIC DNA]</scope>
    <source>
        <strain evidence="1 2">MBLA0158</strain>
    </source>
</reference>
<dbReference type="Pfam" id="PF20127">
    <property type="entry name" value="DUF6517"/>
    <property type="match status" value="1"/>
</dbReference>
<dbReference type="InterPro" id="IPR045396">
    <property type="entry name" value="DUF6517"/>
</dbReference>
<dbReference type="EMBL" id="JBGNYA010000001">
    <property type="protein sequence ID" value="MFA1612351.1"/>
    <property type="molecule type" value="Genomic_DNA"/>
</dbReference>
<evidence type="ECO:0000313" key="1">
    <source>
        <dbReference type="EMBL" id="MFA1612351.1"/>
    </source>
</evidence>
<proteinExistence type="predicted"/>
<accession>A0ABD5MFI9</accession>
<name>A0ABD5MFI9_9EURY</name>
<dbReference type="RefSeq" id="WP_372391240.1">
    <property type="nucleotide sequence ID" value="NZ_JBGNYA010000001.1"/>
</dbReference>
<sequence>MPDPPTVETAPWAKTDEWTETAFENRFVTVMSTNVVYEDPAFLDRVGALLPDGVDQSPRAVFTTGLSFDPPPPGDRTPERLLSIAAKYASREFETSLAEDGLRDVRLTDSQDLRLRGRRTAKAFQYDAAYPLDPDAVGAPGAEPTLAVRVWAAICPTADAFAMAGGIYPLEDLADAVSRVGGETEATIEARPGGDRREVLDRIREAAA</sequence>
<evidence type="ECO:0000313" key="2">
    <source>
        <dbReference type="Proteomes" id="UP001570511"/>
    </source>
</evidence>
<protein>
    <recommendedName>
        <fullName evidence="3">Radical SAM protein</fullName>
    </recommendedName>
</protein>
<gene>
    <name evidence="1" type="ORF">OS889_15250</name>
</gene>
<keyword evidence="2" id="KW-1185">Reference proteome</keyword>
<comment type="caution">
    <text evidence="1">The sequence shown here is derived from an EMBL/GenBank/DDBJ whole genome shotgun (WGS) entry which is preliminary data.</text>
</comment>
<dbReference type="Proteomes" id="UP001570511">
    <property type="component" value="Unassembled WGS sequence"/>
</dbReference>
<organism evidence="1 2">
    <name type="scientific">Halobellus rubicundus</name>
    <dbReference type="NCBI Taxonomy" id="2996466"/>
    <lineage>
        <taxon>Archaea</taxon>
        <taxon>Methanobacteriati</taxon>
        <taxon>Methanobacteriota</taxon>
        <taxon>Stenosarchaea group</taxon>
        <taxon>Halobacteria</taxon>
        <taxon>Halobacteriales</taxon>
        <taxon>Haloferacaceae</taxon>
        <taxon>Halobellus</taxon>
    </lineage>
</organism>
<dbReference type="AlphaFoldDB" id="A0ABD5MFI9"/>
<evidence type="ECO:0008006" key="3">
    <source>
        <dbReference type="Google" id="ProtNLM"/>
    </source>
</evidence>